<reference evidence="2" key="1">
    <citation type="submission" date="2020-11" db="EMBL/GenBank/DDBJ databases">
        <authorList>
            <consortium name="DOE Joint Genome Institute"/>
            <person name="Ahrendt S."/>
            <person name="Riley R."/>
            <person name="Andreopoulos W."/>
            <person name="Labutti K."/>
            <person name="Pangilinan J."/>
            <person name="Ruiz-Duenas F.J."/>
            <person name="Barrasa J.M."/>
            <person name="Sanchez-Garcia M."/>
            <person name="Camarero S."/>
            <person name="Miyauchi S."/>
            <person name="Serrano A."/>
            <person name="Linde D."/>
            <person name="Babiker R."/>
            <person name="Drula E."/>
            <person name="Ayuso-Fernandez I."/>
            <person name="Pacheco R."/>
            <person name="Padilla G."/>
            <person name="Ferreira P."/>
            <person name="Barriuso J."/>
            <person name="Kellner H."/>
            <person name="Castanera R."/>
            <person name="Alfaro M."/>
            <person name="Ramirez L."/>
            <person name="Pisabarro A.G."/>
            <person name="Kuo A."/>
            <person name="Tritt A."/>
            <person name="Lipzen A."/>
            <person name="He G."/>
            <person name="Yan M."/>
            <person name="Ng V."/>
            <person name="Cullen D."/>
            <person name="Martin F."/>
            <person name="Rosso M.-N."/>
            <person name="Henrissat B."/>
            <person name="Hibbett D."/>
            <person name="Martinez A.T."/>
            <person name="Grigoriev I.V."/>
        </authorList>
    </citation>
    <scope>NUCLEOTIDE SEQUENCE</scope>
    <source>
        <strain evidence="2">CBS 506.95</strain>
    </source>
</reference>
<name>A0A9P6ETG0_9AGAR</name>
<proteinExistence type="predicted"/>
<dbReference type="Proteomes" id="UP000807306">
    <property type="component" value="Unassembled WGS sequence"/>
</dbReference>
<keyword evidence="1" id="KW-0472">Membrane</keyword>
<protein>
    <submittedName>
        <fullName evidence="2">Uncharacterized protein</fullName>
    </submittedName>
</protein>
<evidence type="ECO:0000313" key="3">
    <source>
        <dbReference type="Proteomes" id="UP000807306"/>
    </source>
</evidence>
<dbReference type="AlphaFoldDB" id="A0A9P6ETG0"/>
<comment type="caution">
    <text evidence="2">The sequence shown here is derived from an EMBL/GenBank/DDBJ whole genome shotgun (WGS) entry which is preliminary data.</text>
</comment>
<evidence type="ECO:0000256" key="1">
    <source>
        <dbReference type="SAM" id="Phobius"/>
    </source>
</evidence>
<sequence length="62" mass="6702">MTMSCHQSELEEKTLTLMSPVNASHLFALAVVLCSPICSTYSALPQYLLSSLSISMLIAILV</sequence>
<accession>A0A9P6ETG0</accession>
<keyword evidence="1" id="KW-1133">Transmembrane helix</keyword>
<evidence type="ECO:0000313" key="2">
    <source>
        <dbReference type="EMBL" id="KAF9534339.1"/>
    </source>
</evidence>
<keyword evidence="1" id="KW-0812">Transmembrane</keyword>
<keyword evidence="3" id="KW-1185">Reference proteome</keyword>
<organism evidence="2 3">
    <name type="scientific">Crepidotus variabilis</name>
    <dbReference type="NCBI Taxonomy" id="179855"/>
    <lineage>
        <taxon>Eukaryota</taxon>
        <taxon>Fungi</taxon>
        <taxon>Dikarya</taxon>
        <taxon>Basidiomycota</taxon>
        <taxon>Agaricomycotina</taxon>
        <taxon>Agaricomycetes</taxon>
        <taxon>Agaricomycetidae</taxon>
        <taxon>Agaricales</taxon>
        <taxon>Agaricineae</taxon>
        <taxon>Crepidotaceae</taxon>
        <taxon>Crepidotus</taxon>
    </lineage>
</organism>
<gene>
    <name evidence="2" type="ORF">CPB83DRAFT_844071</name>
</gene>
<dbReference type="EMBL" id="MU157826">
    <property type="protein sequence ID" value="KAF9534339.1"/>
    <property type="molecule type" value="Genomic_DNA"/>
</dbReference>
<feature type="transmembrane region" description="Helical" evidence="1">
    <location>
        <begin position="23"/>
        <end position="44"/>
    </location>
</feature>